<accession>A0A315Y1X6</accession>
<proteinExistence type="inferred from homology"/>
<dbReference type="PANTHER" id="PTHR34135">
    <property type="entry name" value="LYSOZYME"/>
    <property type="match status" value="1"/>
</dbReference>
<dbReference type="PROSITE" id="PS51904">
    <property type="entry name" value="GLYCOSYL_HYDROL_F25_2"/>
    <property type="match status" value="1"/>
</dbReference>
<dbReference type="OrthoDB" id="9765879at2"/>
<dbReference type="CDD" id="cd06414">
    <property type="entry name" value="GH25_LytC-like"/>
    <property type="match status" value="1"/>
</dbReference>
<dbReference type="Gene3D" id="3.20.20.80">
    <property type="entry name" value="Glycosidases"/>
    <property type="match status" value="1"/>
</dbReference>
<protein>
    <submittedName>
        <fullName evidence="2">Glycosyl hydrolase family 25</fullName>
    </submittedName>
</protein>
<organism evidence="2 3">
    <name type="scientific">Ruminococcus flavefaciens</name>
    <dbReference type="NCBI Taxonomy" id="1265"/>
    <lineage>
        <taxon>Bacteria</taxon>
        <taxon>Bacillati</taxon>
        <taxon>Bacillota</taxon>
        <taxon>Clostridia</taxon>
        <taxon>Eubacteriales</taxon>
        <taxon>Oscillospiraceae</taxon>
        <taxon>Ruminococcus</taxon>
    </lineage>
</organism>
<name>A0A315Y1X6_RUMFL</name>
<dbReference type="RefSeq" id="WP_109725804.1">
    <property type="nucleotide sequence ID" value="NZ_QGDI01000003.1"/>
</dbReference>
<dbReference type="Proteomes" id="UP000245720">
    <property type="component" value="Unassembled WGS sequence"/>
</dbReference>
<dbReference type="InterPro" id="IPR017853">
    <property type="entry name" value="GH"/>
</dbReference>
<dbReference type="Pfam" id="PF01183">
    <property type="entry name" value="Glyco_hydro_25"/>
    <property type="match status" value="1"/>
</dbReference>
<comment type="similarity">
    <text evidence="1">Belongs to the glycosyl hydrolase 25 family.</text>
</comment>
<sequence>MKNGIDVSRHQLTIDWIAVKNSGIEFAIIKAGGSDDGFYEDSTFQRNYAGAKGAGLAVGAYYIVGSKCISREDGIADAKRFLRIIEGKQFEFPVYIDLEKTAPEHKTGATDACIGFCQTMEQAGYYCGIYASDVYGFAERLDISRLAAFDKWVARYGSKPQYVKTYGVWQKSDVGRVSGITEKVDLDESYMDYPSIIKGKGLNGFSKPEPVQQSEPVKAHTVHHLKVIIDGVPIIDDHEFSGLLGD</sequence>
<comment type="caution">
    <text evidence="2">The sequence shown here is derived from an EMBL/GenBank/DDBJ whole genome shotgun (WGS) entry which is preliminary data.</text>
</comment>
<dbReference type="SUPFAM" id="SSF51445">
    <property type="entry name" value="(Trans)glycosidases"/>
    <property type="match status" value="1"/>
</dbReference>
<keyword evidence="2" id="KW-0378">Hydrolase</keyword>
<dbReference type="GO" id="GO:0016052">
    <property type="term" value="P:carbohydrate catabolic process"/>
    <property type="evidence" value="ECO:0007669"/>
    <property type="project" value="TreeGrafter"/>
</dbReference>
<evidence type="ECO:0000256" key="1">
    <source>
        <dbReference type="ARBA" id="ARBA00010646"/>
    </source>
</evidence>
<evidence type="ECO:0000313" key="2">
    <source>
        <dbReference type="EMBL" id="PWJ14017.1"/>
    </source>
</evidence>
<dbReference type="AlphaFoldDB" id="A0A315Y1X6"/>
<gene>
    <name evidence="2" type="ORF">IE37_00949</name>
</gene>
<dbReference type="PANTHER" id="PTHR34135:SF2">
    <property type="entry name" value="LYSOZYME"/>
    <property type="match status" value="1"/>
</dbReference>
<dbReference type="EMBL" id="QGDI01000003">
    <property type="protein sequence ID" value="PWJ14017.1"/>
    <property type="molecule type" value="Genomic_DNA"/>
</dbReference>
<dbReference type="GO" id="GO:0009253">
    <property type="term" value="P:peptidoglycan catabolic process"/>
    <property type="evidence" value="ECO:0007669"/>
    <property type="project" value="InterPro"/>
</dbReference>
<dbReference type="InterPro" id="IPR002053">
    <property type="entry name" value="Glyco_hydro_25"/>
</dbReference>
<dbReference type="GO" id="GO:0003796">
    <property type="term" value="F:lysozyme activity"/>
    <property type="evidence" value="ECO:0007669"/>
    <property type="project" value="InterPro"/>
</dbReference>
<reference evidence="2 3" key="1">
    <citation type="submission" date="2018-05" db="EMBL/GenBank/DDBJ databases">
        <title>The Hungate 1000. A catalogue of reference genomes from the rumen microbiome.</title>
        <authorList>
            <person name="Kelly W."/>
        </authorList>
    </citation>
    <scope>NUCLEOTIDE SEQUENCE [LARGE SCALE GENOMIC DNA]</scope>
    <source>
        <strain evidence="2 3">SAb67</strain>
    </source>
</reference>
<dbReference type="GO" id="GO:0016998">
    <property type="term" value="P:cell wall macromolecule catabolic process"/>
    <property type="evidence" value="ECO:0007669"/>
    <property type="project" value="InterPro"/>
</dbReference>
<evidence type="ECO:0000313" key="3">
    <source>
        <dbReference type="Proteomes" id="UP000245720"/>
    </source>
</evidence>